<evidence type="ECO:0000313" key="1">
    <source>
        <dbReference type="EMBL" id="KAK3333706.1"/>
    </source>
</evidence>
<protein>
    <submittedName>
        <fullName evidence="1">Uncharacterized protein</fullName>
    </submittedName>
</protein>
<organism evidence="1 2">
    <name type="scientific">Cercophora scortea</name>
    <dbReference type="NCBI Taxonomy" id="314031"/>
    <lineage>
        <taxon>Eukaryota</taxon>
        <taxon>Fungi</taxon>
        <taxon>Dikarya</taxon>
        <taxon>Ascomycota</taxon>
        <taxon>Pezizomycotina</taxon>
        <taxon>Sordariomycetes</taxon>
        <taxon>Sordariomycetidae</taxon>
        <taxon>Sordariales</taxon>
        <taxon>Lasiosphaeriaceae</taxon>
        <taxon>Cercophora</taxon>
    </lineage>
</organism>
<keyword evidence="2" id="KW-1185">Reference proteome</keyword>
<accession>A0AAE0MID4</accession>
<dbReference type="Proteomes" id="UP001286456">
    <property type="component" value="Unassembled WGS sequence"/>
</dbReference>
<reference evidence="1" key="1">
    <citation type="journal article" date="2023" name="Mol. Phylogenet. Evol.">
        <title>Genome-scale phylogeny and comparative genomics of the fungal order Sordariales.</title>
        <authorList>
            <person name="Hensen N."/>
            <person name="Bonometti L."/>
            <person name="Westerberg I."/>
            <person name="Brannstrom I.O."/>
            <person name="Guillou S."/>
            <person name="Cros-Aarteil S."/>
            <person name="Calhoun S."/>
            <person name="Haridas S."/>
            <person name="Kuo A."/>
            <person name="Mondo S."/>
            <person name="Pangilinan J."/>
            <person name="Riley R."/>
            <person name="LaButti K."/>
            <person name="Andreopoulos B."/>
            <person name="Lipzen A."/>
            <person name="Chen C."/>
            <person name="Yan M."/>
            <person name="Daum C."/>
            <person name="Ng V."/>
            <person name="Clum A."/>
            <person name="Steindorff A."/>
            <person name="Ohm R.A."/>
            <person name="Martin F."/>
            <person name="Silar P."/>
            <person name="Natvig D.O."/>
            <person name="Lalanne C."/>
            <person name="Gautier V."/>
            <person name="Ament-Velasquez S.L."/>
            <person name="Kruys A."/>
            <person name="Hutchinson M.I."/>
            <person name="Powell A.J."/>
            <person name="Barry K."/>
            <person name="Miller A.N."/>
            <person name="Grigoriev I.V."/>
            <person name="Debuchy R."/>
            <person name="Gladieux P."/>
            <person name="Hiltunen Thoren M."/>
            <person name="Johannesson H."/>
        </authorList>
    </citation>
    <scope>NUCLEOTIDE SEQUENCE</scope>
    <source>
        <strain evidence="1">SMH4131-1</strain>
    </source>
</reference>
<comment type="caution">
    <text evidence="1">The sequence shown here is derived from an EMBL/GenBank/DDBJ whole genome shotgun (WGS) entry which is preliminary data.</text>
</comment>
<dbReference type="EMBL" id="JAUEPO010000002">
    <property type="protein sequence ID" value="KAK3333706.1"/>
    <property type="molecule type" value="Genomic_DNA"/>
</dbReference>
<dbReference type="AlphaFoldDB" id="A0AAE0MID4"/>
<evidence type="ECO:0000313" key="2">
    <source>
        <dbReference type="Proteomes" id="UP001286456"/>
    </source>
</evidence>
<proteinExistence type="predicted"/>
<gene>
    <name evidence="1" type="ORF">B0T19DRAFT_134328</name>
</gene>
<reference evidence="1" key="2">
    <citation type="submission" date="2023-06" db="EMBL/GenBank/DDBJ databases">
        <authorList>
            <consortium name="Lawrence Berkeley National Laboratory"/>
            <person name="Haridas S."/>
            <person name="Hensen N."/>
            <person name="Bonometti L."/>
            <person name="Westerberg I."/>
            <person name="Brannstrom I.O."/>
            <person name="Guillou S."/>
            <person name="Cros-Aarteil S."/>
            <person name="Calhoun S."/>
            <person name="Kuo A."/>
            <person name="Mondo S."/>
            <person name="Pangilinan J."/>
            <person name="Riley R."/>
            <person name="Labutti K."/>
            <person name="Andreopoulos B."/>
            <person name="Lipzen A."/>
            <person name="Chen C."/>
            <person name="Yanf M."/>
            <person name="Daum C."/>
            <person name="Ng V."/>
            <person name="Clum A."/>
            <person name="Steindorff A."/>
            <person name="Ohm R."/>
            <person name="Martin F."/>
            <person name="Silar P."/>
            <person name="Natvig D."/>
            <person name="Lalanne C."/>
            <person name="Gautier V."/>
            <person name="Ament-Velasquez S.L."/>
            <person name="Kruys A."/>
            <person name="Hutchinson M.I."/>
            <person name="Powell A.J."/>
            <person name="Barry K."/>
            <person name="Miller A.N."/>
            <person name="Grigoriev I.V."/>
            <person name="Debuchy R."/>
            <person name="Gladieux P."/>
            <person name="Thoren M.H."/>
            <person name="Johannesson H."/>
        </authorList>
    </citation>
    <scope>NUCLEOTIDE SEQUENCE</scope>
    <source>
        <strain evidence="1">SMH4131-1</strain>
    </source>
</reference>
<name>A0AAE0MID4_9PEZI</name>
<sequence length="262" mass="27743">MDAHPMYLISSLGTGTLITYIGCSMDNPTPDGYASSRWTAASIVFKPNSAFDSLSLLHSTCHVRGVFATFGALLRVYFVRLCGTTGGTILSCARYTEGTRHHLLPAAPSLVCGCRPGPPSPPSPAPPLPVHCHSLPLAHPCPFQVQVLLNSHNPGTLNPVASPVQWASSLPFLPLFVLFPIPLLNETPRGLNAIFWAAPRTSHRIPSHHPTAPHRTAPIEIETVGPRDKGAPPPGLCCACTPGPLIIIDAISHHSSPPASPS</sequence>